<feature type="binding site" evidence="2">
    <location>
        <position position="133"/>
    </location>
    <ligand>
        <name>Mn(2+)</name>
        <dbReference type="ChEBI" id="CHEBI:29035"/>
        <label>2</label>
    </ligand>
</feature>
<keyword evidence="2" id="KW-0479">Metal-binding</keyword>
<keyword evidence="1 4" id="KW-0378">Hydrolase</keyword>
<comment type="cofactor">
    <cofactor evidence="2">
        <name>Mn(2+)</name>
        <dbReference type="ChEBI" id="CHEBI:29035"/>
    </cofactor>
    <text evidence="2">The Mn(2+) ion enhances activity.</text>
</comment>
<feature type="binding site" evidence="2">
    <location>
        <position position="358"/>
    </location>
    <ligand>
        <name>Mn(2+)</name>
        <dbReference type="ChEBI" id="CHEBI:29035"/>
        <label>2</label>
    </ligand>
</feature>
<dbReference type="InterPro" id="IPR002933">
    <property type="entry name" value="Peptidase_M20"/>
</dbReference>
<evidence type="ECO:0000313" key="4">
    <source>
        <dbReference type="EMBL" id="MRW92231.1"/>
    </source>
</evidence>
<dbReference type="NCBIfam" id="TIGR01891">
    <property type="entry name" value="amidohydrolases"/>
    <property type="match status" value="1"/>
</dbReference>
<dbReference type="InterPro" id="IPR017439">
    <property type="entry name" value="Amidohydrolase"/>
</dbReference>
<dbReference type="Pfam" id="PF07687">
    <property type="entry name" value="M20_dimer"/>
    <property type="match status" value="1"/>
</dbReference>
<dbReference type="Gene3D" id="3.40.630.10">
    <property type="entry name" value="Zn peptidases"/>
    <property type="match status" value="1"/>
</dbReference>
<keyword evidence="2" id="KW-0464">Manganese</keyword>
<gene>
    <name evidence="4" type="ORF">GJ699_19740</name>
</gene>
<dbReference type="AlphaFoldDB" id="A0A6I2L2B9"/>
<dbReference type="SUPFAM" id="SSF55031">
    <property type="entry name" value="Bacterial exopeptidase dimerisation domain"/>
    <property type="match status" value="1"/>
</dbReference>
<feature type="binding site" evidence="2">
    <location>
        <position position="159"/>
    </location>
    <ligand>
        <name>Mn(2+)</name>
        <dbReference type="ChEBI" id="CHEBI:29035"/>
        <label>2</label>
    </ligand>
</feature>
<dbReference type="FunFam" id="3.30.70.360:FF:000001">
    <property type="entry name" value="N-acetyldiaminopimelate deacetylase"/>
    <property type="match status" value="1"/>
</dbReference>
<feature type="binding site" evidence="2">
    <location>
        <position position="98"/>
    </location>
    <ligand>
        <name>Mn(2+)</name>
        <dbReference type="ChEBI" id="CHEBI:29035"/>
        <label>2</label>
    </ligand>
</feature>
<dbReference type="Pfam" id="PF01546">
    <property type="entry name" value="Peptidase_M20"/>
    <property type="match status" value="1"/>
</dbReference>
<dbReference type="PANTHER" id="PTHR11014">
    <property type="entry name" value="PEPTIDASE M20 FAMILY MEMBER"/>
    <property type="match status" value="1"/>
</dbReference>
<evidence type="ECO:0000256" key="2">
    <source>
        <dbReference type="PIRSR" id="PIRSR005962-1"/>
    </source>
</evidence>
<dbReference type="PANTHER" id="PTHR11014:SF63">
    <property type="entry name" value="METALLOPEPTIDASE, PUTATIVE (AFU_ORTHOLOGUE AFUA_6G09600)-RELATED"/>
    <property type="match status" value="1"/>
</dbReference>
<dbReference type="GO" id="GO:0046872">
    <property type="term" value="F:metal ion binding"/>
    <property type="evidence" value="ECO:0007669"/>
    <property type="project" value="UniProtKB-KW"/>
</dbReference>
<dbReference type="Gene3D" id="3.30.70.360">
    <property type="match status" value="1"/>
</dbReference>
<dbReference type="EMBL" id="WKJK01000010">
    <property type="protein sequence ID" value="MRW92231.1"/>
    <property type="molecule type" value="Genomic_DNA"/>
</dbReference>
<dbReference type="InterPro" id="IPR036264">
    <property type="entry name" value="Bact_exopeptidase_dim_dom"/>
</dbReference>
<proteinExistence type="predicted"/>
<evidence type="ECO:0000313" key="5">
    <source>
        <dbReference type="Proteomes" id="UP000433309"/>
    </source>
</evidence>
<dbReference type="PIRSF" id="PIRSF005962">
    <property type="entry name" value="Pept_M20D_amidohydro"/>
    <property type="match status" value="1"/>
</dbReference>
<dbReference type="Proteomes" id="UP000433309">
    <property type="component" value="Unassembled WGS sequence"/>
</dbReference>
<reference evidence="4 5" key="1">
    <citation type="submission" date="2019-11" db="EMBL/GenBank/DDBJ databases">
        <title>Novel species isolated from a subtropical stream in China.</title>
        <authorList>
            <person name="Lu H."/>
        </authorList>
    </citation>
    <scope>NUCLEOTIDE SEQUENCE [LARGE SCALE GENOMIC DNA]</scope>
    <source>
        <strain evidence="4 5">FT80W</strain>
    </source>
</reference>
<name>A0A6I2L2B9_9BURK</name>
<dbReference type="GO" id="GO:0050118">
    <property type="term" value="F:N-acetyldiaminopimelate deacetylase activity"/>
    <property type="evidence" value="ECO:0007669"/>
    <property type="project" value="UniProtKB-ARBA"/>
</dbReference>
<protein>
    <submittedName>
        <fullName evidence="4">Amidohydrolase</fullName>
    </submittedName>
</protein>
<comment type="caution">
    <text evidence="4">The sequence shown here is derived from an EMBL/GenBank/DDBJ whole genome shotgun (WGS) entry which is preliminary data.</text>
</comment>
<dbReference type="InterPro" id="IPR011650">
    <property type="entry name" value="Peptidase_M20_dimer"/>
</dbReference>
<dbReference type="SUPFAM" id="SSF53187">
    <property type="entry name" value="Zn-dependent exopeptidases"/>
    <property type="match status" value="1"/>
</dbReference>
<dbReference type="GO" id="GO:0019877">
    <property type="term" value="P:diaminopimelate biosynthetic process"/>
    <property type="evidence" value="ECO:0007669"/>
    <property type="project" value="UniProtKB-ARBA"/>
</dbReference>
<feature type="domain" description="Peptidase M20 dimerisation" evidence="3">
    <location>
        <begin position="182"/>
        <end position="275"/>
    </location>
</feature>
<sequence>MPAIEQNIDAFKAIRQRIHAHPEIGFEEVATSALVAEMLKEWGYEVSAGIGGTGVVGQLRVGDGEKRIGIRADMDALPIHEETGLPYASTIDGKMHACGHDGHTATLLAAAKYLAESRNFNGTLNLIFQPAEEGLGGAARMIEEGLFQRFPCDAVYALHNAPGVGVGMFALKSGAMAASSDTVTITVRGQGGHGAMPHLAQDPVVAAASMVMALQSIVSRNIAANETAVITVGSIQAGKAHNVIPDSAVLKLTVRTLNPGVQKQVEERLRLIAKGQAESFGVSAEVEWQPISRVVVNAEQETAFARKVLQDMVGPQRVITMPEGLLGSEDFSWMLEQVPGCYVLLGNGVGQKGGCMIHNPGYDFNDEAMVFGASYWGNLVERYLA</sequence>
<evidence type="ECO:0000256" key="1">
    <source>
        <dbReference type="ARBA" id="ARBA00022801"/>
    </source>
</evidence>
<accession>A0A6I2L2B9</accession>
<dbReference type="CDD" id="cd05666">
    <property type="entry name" value="M20_Acy1-like"/>
    <property type="match status" value="1"/>
</dbReference>
<keyword evidence="5" id="KW-1185">Reference proteome</keyword>
<organism evidence="4 5">
    <name type="scientific">Duganella guangzhouensis</name>
    <dbReference type="NCBI Taxonomy" id="2666084"/>
    <lineage>
        <taxon>Bacteria</taxon>
        <taxon>Pseudomonadati</taxon>
        <taxon>Pseudomonadota</taxon>
        <taxon>Betaproteobacteria</taxon>
        <taxon>Burkholderiales</taxon>
        <taxon>Oxalobacteraceae</taxon>
        <taxon>Telluria group</taxon>
        <taxon>Duganella</taxon>
    </lineage>
</organism>
<evidence type="ECO:0000259" key="3">
    <source>
        <dbReference type="Pfam" id="PF07687"/>
    </source>
</evidence>
<feature type="binding site" evidence="2">
    <location>
        <position position="100"/>
    </location>
    <ligand>
        <name>Mn(2+)</name>
        <dbReference type="ChEBI" id="CHEBI:29035"/>
        <label>2</label>
    </ligand>
</feature>